<sequence>MYIMNHNECNILIACDQQYYDDWGIHLLRSIHYYNPFVNLYVHLVNPQNLNKLKYVHYSEEKIKFENYESKISYLQLVRFLKISEIFKDTSKLVMTIDTDSICTKAFTLKEFVKTAKEISILWRDSEGHVKDPRWLAGLITFGTGDFRHIF</sequence>
<accession>A0A382KGL0</accession>
<reference evidence="1" key="1">
    <citation type="submission" date="2018-05" db="EMBL/GenBank/DDBJ databases">
        <authorList>
            <person name="Lanie J.A."/>
            <person name="Ng W.-L."/>
            <person name="Kazmierczak K.M."/>
            <person name="Andrzejewski T.M."/>
            <person name="Davidsen T.M."/>
            <person name="Wayne K.J."/>
            <person name="Tettelin H."/>
            <person name="Glass J.I."/>
            <person name="Rusch D."/>
            <person name="Podicherti R."/>
            <person name="Tsui H.-C.T."/>
            <person name="Winkler M.E."/>
        </authorList>
    </citation>
    <scope>NUCLEOTIDE SEQUENCE</scope>
</reference>
<organism evidence="1">
    <name type="scientific">marine metagenome</name>
    <dbReference type="NCBI Taxonomy" id="408172"/>
    <lineage>
        <taxon>unclassified sequences</taxon>
        <taxon>metagenomes</taxon>
        <taxon>ecological metagenomes</taxon>
    </lineage>
</organism>
<evidence type="ECO:0000313" key="1">
    <source>
        <dbReference type="EMBL" id="SVC22735.1"/>
    </source>
</evidence>
<dbReference type="EMBL" id="UINC01080102">
    <property type="protein sequence ID" value="SVC22735.1"/>
    <property type="molecule type" value="Genomic_DNA"/>
</dbReference>
<protein>
    <recommendedName>
        <fullName evidence="2">Nucleotide-diphospho-sugar transferase domain-containing protein</fullName>
    </recommendedName>
</protein>
<gene>
    <name evidence="1" type="ORF">METZ01_LOCUS275589</name>
</gene>
<name>A0A382KGL0_9ZZZZ</name>
<evidence type="ECO:0008006" key="2">
    <source>
        <dbReference type="Google" id="ProtNLM"/>
    </source>
</evidence>
<feature type="non-terminal residue" evidence="1">
    <location>
        <position position="151"/>
    </location>
</feature>
<proteinExistence type="predicted"/>
<dbReference type="AlphaFoldDB" id="A0A382KGL0"/>